<dbReference type="PROSITE" id="PS00915">
    <property type="entry name" value="PI3_4_KINASE_1"/>
    <property type="match status" value="1"/>
</dbReference>
<feature type="compositionally biased region" description="Polar residues" evidence="5">
    <location>
        <begin position="636"/>
        <end position="662"/>
    </location>
</feature>
<feature type="transmembrane region" description="Helical" evidence="6">
    <location>
        <begin position="46"/>
        <end position="64"/>
    </location>
</feature>
<dbReference type="Gene3D" id="1.10.1070.11">
    <property type="entry name" value="Phosphatidylinositol 3-/4-kinase, catalytic domain"/>
    <property type="match status" value="1"/>
</dbReference>
<proteinExistence type="predicted"/>
<dbReference type="GO" id="GO:0046854">
    <property type="term" value="P:phosphatidylinositol phosphate biosynthetic process"/>
    <property type="evidence" value="ECO:0007669"/>
    <property type="project" value="InterPro"/>
</dbReference>
<dbReference type="SUPFAM" id="SSF56112">
    <property type="entry name" value="Protein kinase-like (PK-like)"/>
    <property type="match status" value="1"/>
</dbReference>
<dbReference type="PROSITE" id="PS00916">
    <property type="entry name" value="PI3_4_KINASE_2"/>
    <property type="match status" value="1"/>
</dbReference>
<evidence type="ECO:0000313" key="9">
    <source>
        <dbReference type="Proteomes" id="UP001162060"/>
    </source>
</evidence>
<evidence type="ECO:0000256" key="3">
    <source>
        <dbReference type="ARBA" id="ARBA00022679"/>
    </source>
</evidence>
<dbReference type="GO" id="GO:0016020">
    <property type="term" value="C:membrane"/>
    <property type="evidence" value="ECO:0007669"/>
    <property type="project" value="TreeGrafter"/>
</dbReference>
<dbReference type="InterPro" id="IPR057754">
    <property type="entry name" value="PI4-kinase_beta/PIK1_cat"/>
</dbReference>
<dbReference type="Gene3D" id="3.30.1010.10">
    <property type="entry name" value="Phosphatidylinositol 3-kinase Catalytic Subunit, Chain A, domain 4"/>
    <property type="match status" value="1"/>
</dbReference>
<accession>A0AAV1UE61</accession>
<dbReference type="CDD" id="cd05168">
    <property type="entry name" value="PI4Kc_III_beta"/>
    <property type="match status" value="1"/>
</dbReference>
<dbReference type="SUPFAM" id="SSF48371">
    <property type="entry name" value="ARM repeat"/>
    <property type="match status" value="1"/>
</dbReference>
<keyword evidence="6" id="KW-0812">Transmembrane</keyword>
<dbReference type="PANTHER" id="PTHR10048:SF22">
    <property type="entry name" value="PHOSPHATIDYLINOSITOL 4-KINASE BETA"/>
    <property type="match status" value="1"/>
</dbReference>
<dbReference type="InterPro" id="IPR042236">
    <property type="entry name" value="PI3K_accessory_sf"/>
</dbReference>
<feature type="transmembrane region" description="Helical" evidence="6">
    <location>
        <begin position="76"/>
        <end position="98"/>
    </location>
</feature>
<dbReference type="EMBL" id="CAKLBY020000189">
    <property type="protein sequence ID" value="CAK7932322.1"/>
    <property type="molecule type" value="Genomic_DNA"/>
</dbReference>
<dbReference type="FunFam" id="1.10.1070.11:FF:000016">
    <property type="entry name" value="PIK1p Phosphatidylinositol 4-kinase"/>
    <property type="match status" value="1"/>
</dbReference>
<dbReference type="AlphaFoldDB" id="A0AAV1UE61"/>
<dbReference type="Proteomes" id="UP001162060">
    <property type="component" value="Unassembled WGS sequence"/>
</dbReference>
<dbReference type="InterPro" id="IPR036940">
    <property type="entry name" value="PI3/4_kinase_cat_sf"/>
</dbReference>
<keyword evidence="6" id="KW-1133">Transmembrane helix</keyword>
<dbReference type="EC" id="2.7.1.67" evidence="2"/>
<sequence>MGLFNLLALTVETLVLGVYVVVPLTSSNGYTLLVSDVRFALQFHQSLALQALLSVLRLLLFVYIRRRNKRVPSTRCFVFVVSLVEVVVCALGSLQLLLYLDGKHVDTFSKYRRVSWGGLYIIALGLMAILSTMLQLGYILQLNKSRGRLSDDKLLRDVLGETPRAKWRSKWATLGKQLAGRQKHKDTTFEAMVRLYAHQDGAVDQLAASSDQDEGEFEFYLPQLCGFLLLGAFARSPQLYTMLLRKCSVSYVFAHKMLWYLQSCCLKNPAFVSETDVQRVQKLIKDVAEYGAVPAVASAGPLSPANSELYQLGAGRDSDGGENSREDEALLPGLRDDHYATFEETNDIERGLASSTLPSMPHIPGTEPFELETAFLRSLANVSSNLRAVAYNSRNDMLRVWLQDLEAQYLPSNSLYLPVGNSYHRLKHIHVDESFTFSTRERVPFLLCAEVVDYPSSQQEHAARNKGRRSMFNGRRFTLGLWDAGTNPDSTSNCASAECTPLMSPDASKLGFWSESRILNSPTRLRSFSHHISNKMAQPTELLHGLLNSLAGKNSGSKTYDSKDEALLSKAESHEYDEDTTSSFRNLPERCQSQPFFESLGAFSKQTERVHTSPPGLQFAAPSSIVPISTDVGVSDSESNGSGPWSPHSDTAQSPQSESSACSAHHLVRLDSTDQFLQDLTERDSKLEEAEKAEDTGLPSEKCRQTVGGEPPCVIFKERWADKERRIQATSPYGQLPGWRLLPVIVKSDDDLRQEQLALQLIRQFAKVFEEFKVPVFIRPYDVIAISATSGLVEAISDTISIDSLKRNDREFTTLLNFFTRHFGDPGTPGFHRARSNFVSSMAGYAIVCYLLQIKDRHNGNILLDAEGHIIHIDFGFILANNPGNMAFEQAPFKLTADFVELMGGPRSAHFRRFRSLCVRSFLVARKYRHRFVLLVEMMLHGNEHLPCFGGDPKYTVERLAARFQPDLDINSCEDFVHELIDASLDNWRTRWYDKYQRWIVGVF</sequence>
<evidence type="ECO:0000256" key="2">
    <source>
        <dbReference type="ARBA" id="ARBA00012169"/>
    </source>
</evidence>
<comment type="caution">
    <text evidence="8">The sequence shown here is derived from an EMBL/GenBank/DDBJ whole genome shotgun (WGS) entry which is preliminary data.</text>
</comment>
<gene>
    <name evidence="8" type="ORF">PM001_LOCUS17472</name>
</gene>
<evidence type="ECO:0000256" key="4">
    <source>
        <dbReference type="ARBA" id="ARBA00022777"/>
    </source>
</evidence>
<dbReference type="GO" id="GO:0048015">
    <property type="term" value="P:phosphatidylinositol-mediated signaling"/>
    <property type="evidence" value="ECO:0007669"/>
    <property type="project" value="TreeGrafter"/>
</dbReference>
<dbReference type="InterPro" id="IPR011009">
    <property type="entry name" value="Kinase-like_dom_sf"/>
</dbReference>
<evidence type="ECO:0000256" key="1">
    <source>
        <dbReference type="ARBA" id="ARBA00001686"/>
    </source>
</evidence>
<dbReference type="PROSITE" id="PS50290">
    <property type="entry name" value="PI3_4_KINASE_3"/>
    <property type="match status" value="1"/>
</dbReference>
<dbReference type="Pfam" id="PF00454">
    <property type="entry name" value="PI3_PI4_kinase"/>
    <property type="match status" value="1"/>
</dbReference>
<feature type="transmembrane region" description="Helical" evidence="6">
    <location>
        <begin position="118"/>
        <end position="140"/>
    </location>
</feature>
<evidence type="ECO:0000256" key="5">
    <source>
        <dbReference type="SAM" id="MobiDB-lite"/>
    </source>
</evidence>
<dbReference type="PANTHER" id="PTHR10048">
    <property type="entry name" value="PHOSPHATIDYLINOSITOL KINASE"/>
    <property type="match status" value="1"/>
</dbReference>
<reference evidence="8" key="1">
    <citation type="submission" date="2024-01" db="EMBL/GenBank/DDBJ databases">
        <authorList>
            <person name="Webb A."/>
        </authorList>
    </citation>
    <scope>NUCLEOTIDE SEQUENCE</scope>
    <source>
        <strain evidence="8">Pm1</strain>
    </source>
</reference>
<comment type="catalytic activity">
    <reaction evidence="1">
        <text>a 1,2-diacyl-sn-glycero-3-phospho-(1D-myo-inositol) + ATP = a 1,2-diacyl-sn-glycero-3-phospho-(1D-myo-inositol 4-phosphate) + ADP + H(+)</text>
        <dbReference type="Rhea" id="RHEA:19877"/>
        <dbReference type="ChEBI" id="CHEBI:15378"/>
        <dbReference type="ChEBI" id="CHEBI:30616"/>
        <dbReference type="ChEBI" id="CHEBI:57880"/>
        <dbReference type="ChEBI" id="CHEBI:58178"/>
        <dbReference type="ChEBI" id="CHEBI:456216"/>
        <dbReference type="EC" id="2.7.1.67"/>
    </reaction>
</comment>
<feature type="region of interest" description="Disordered" evidence="5">
    <location>
        <begin position="629"/>
        <end position="663"/>
    </location>
</feature>
<dbReference type="InterPro" id="IPR018936">
    <property type="entry name" value="PI3/4_kinase_CS"/>
</dbReference>
<keyword evidence="4" id="KW-0418">Kinase</keyword>
<name>A0AAV1UE61_9STRA</name>
<dbReference type="InterPro" id="IPR000403">
    <property type="entry name" value="PI3/4_kinase_cat_dom"/>
</dbReference>
<keyword evidence="6" id="KW-0472">Membrane</keyword>
<dbReference type="SMART" id="SM00146">
    <property type="entry name" value="PI3Kc"/>
    <property type="match status" value="1"/>
</dbReference>
<evidence type="ECO:0000256" key="6">
    <source>
        <dbReference type="SAM" id="Phobius"/>
    </source>
</evidence>
<dbReference type="GO" id="GO:0004430">
    <property type="term" value="F:1-phosphatidylinositol 4-kinase activity"/>
    <property type="evidence" value="ECO:0007669"/>
    <property type="project" value="UniProtKB-EC"/>
</dbReference>
<organism evidence="8 9">
    <name type="scientific">Peronospora matthiolae</name>
    <dbReference type="NCBI Taxonomy" id="2874970"/>
    <lineage>
        <taxon>Eukaryota</taxon>
        <taxon>Sar</taxon>
        <taxon>Stramenopiles</taxon>
        <taxon>Oomycota</taxon>
        <taxon>Peronosporomycetes</taxon>
        <taxon>Peronosporales</taxon>
        <taxon>Peronosporaceae</taxon>
        <taxon>Peronospora</taxon>
    </lineage>
</organism>
<keyword evidence="3" id="KW-0808">Transferase</keyword>
<protein>
    <recommendedName>
        <fullName evidence="2">1-phosphatidylinositol 4-kinase</fullName>
        <ecNumber evidence="2">2.7.1.67</ecNumber>
    </recommendedName>
</protein>
<evidence type="ECO:0000313" key="8">
    <source>
        <dbReference type="EMBL" id="CAK7932322.1"/>
    </source>
</evidence>
<feature type="domain" description="PI3K/PI4K catalytic" evidence="7">
    <location>
        <begin position="709"/>
        <end position="989"/>
    </location>
</feature>
<evidence type="ECO:0000259" key="7">
    <source>
        <dbReference type="PROSITE" id="PS50290"/>
    </source>
</evidence>
<dbReference type="InterPro" id="IPR016024">
    <property type="entry name" value="ARM-type_fold"/>
</dbReference>
<dbReference type="InterPro" id="IPR015433">
    <property type="entry name" value="PI3/4_kinase"/>
</dbReference>
<dbReference type="Gene3D" id="1.25.40.70">
    <property type="entry name" value="Phosphatidylinositol 3-kinase, accessory domain (PIK)"/>
    <property type="match status" value="1"/>
</dbReference>
<feature type="region of interest" description="Disordered" evidence="5">
    <location>
        <begin position="605"/>
        <end position="624"/>
    </location>
</feature>
<dbReference type="GO" id="GO:0005737">
    <property type="term" value="C:cytoplasm"/>
    <property type="evidence" value="ECO:0007669"/>
    <property type="project" value="TreeGrafter"/>
</dbReference>
<feature type="transmembrane region" description="Helical" evidence="6">
    <location>
        <begin position="7"/>
        <end position="26"/>
    </location>
</feature>